<dbReference type="CDD" id="cd08589">
    <property type="entry name" value="PI-PLCc_SaPLC1_like"/>
    <property type="match status" value="1"/>
</dbReference>
<evidence type="ECO:0000256" key="1">
    <source>
        <dbReference type="SAM" id="SignalP"/>
    </source>
</evidence>
<proteinExistence type="predicted"/>
<dbReference type="SUPFAM" id="SSF51695">
    <property type="entry name" value="PLC-like phosphodiesterases"/>
    <property type="match status" value="1"/>
</dbReference>
<sequence length="382" mass="41488">MLARRTGTVVSIAALLCGLSCRAPAAMAQDDPETLRINQIQVIGTHNSYRDAIDPATLRWLDARKPAFAQALDYRHATIDAQLDSGIRQIEIDIYADSEGGRYAHPRGPEWIRATGMAAPTQDGVALLSGNDFKVMHIVDLDQRSSCEPLRACLDLIRRWSDAHPNHLPLFVDLETKQDAPAGTGLPFTAPEIFTTATYDRLDREILDAIGRDRLMIPDDVRGTAPTLDAAVRAHGWPFLSKARGKMIFLFDRPHDTGRYVVDHPALRGRIVFTNSRPGDPDGAFTEINDPVEGADRIAALVKAGYLVRTRADADTAEARAGKTTRRDAALRSGAQLISTDYPASEPAPWHGYKVALPGGAIARIDPVNGPPDAAARAGLTP</sequence>
<feature type="chain" id="PRO_5045759708" evidence="1">
    <location>
        <begin position="26"/>
        <end position="382"/>
    </location>
</feature>
<evidence type="ECO:0000313" key="2">
    <source>
        <dbReference type="EMBL" id="MCQ8278709.1"/>
    </source>
</evidence>
<dbReference type="Pfam" id="PF16670">
    <property type="entry name" value="PI-PLC-C1"/>
    <property type="match status" value="1"/>
</dbReference>
<dbReference type="InterPro" id="IPR017946">
    <property type="entry name" value="PLC-like_Pdiesterase_TIM-brl"/>
</dbReference>
<dbReference type="Proteomes" id="UP001524587">
    <property type="component" value="Unassembled WGS sequence"/>
</dbReference>
<name>A0ABT1W749_9PROT</name>
<evidence type="ECO:0000313" key="3">
    <source>
        <dbReference type="Proteomes" id="UP001524587"/>
    </source>
</evidence>
<dbReference type="EMBL" id="JAMSKV010000007">
    <property type="protein sequence ID" value="MCQ8278709.1"/>
    <property type="molecule type" value="Genomic_DNA"/>
</dbReference>
<gene>
    <name evidence="2" type="ORF">NFI95_09615</name>
</gene>
<accession>A0ABT1W749</accession>
<organism evidence="2 3">
    <name type="scientific">Endosaccharibacter trunci</name>
    <dbReference type="NCBI Taxonomy" id="2812733"/>
    <lineage>
        <taxon>Bacteria</taxon>
        <taxon>Pseudomonadati</taxon>
        <taxon>Pseudomonadota</taxon>
        <taxon>Alphaproteobacteria</taxon>
        <taxon>Acetobacterales</taxon>
        <taxon>Acetobacteraceae</taxon>
        <taxon>Endosaccharibacter</taxon>
    </lineage>
</organism>
<feature type="signal peptide" evidence="1">
    <location>
        <begin position="1"/>
        <end position="25"/>
    </location>
</feature>
<dbReference type="InterPro" id="IPR032075">
    <property type="entry name" value="PI-PLC-C1"/>
</dbReference>
<reference evidence="2 3" key="1">
    <citation type="submission" date="2022-06" db="EMBL/GenBank/DDBJ databases">
        <title>Endosaccharibacter gen. nov., sp. nov., endophytic bacteria isolated from sugarcane.</title>
        <authorList>
            <person name="Pitiwittayakul N."/>
            <person name="Yukphan P."/>
            <person name="Charoenyingcharoen P."/>
            <person name="Tanasupawat S."/>
        </authorList>
    </citation>
    <scope>NUCLEOTIDE SEQUENCE [LARGE SCALE GENOMIC DNA]</scope>
    <source>
        <strain evidence="2 3">KSS8</strain>
    </source>
</reference>
<comment type="caution">
    <text evidence="2">The sequence shown here is derived from an EMBL/GenBank/DDBJ whole genome shotgun (WGS) entry which is preliminary data.</text>
</comment>
<dbReference type="RefSeq" id="WP_422864187.1">
    <property type="nucleotide sequence ID" value="NZ_JAMSKV010000007.1"/>
</dbReference>
<keyword evidence="1" id="KW-0732">Signal</keyword>
<keyword evidence="3" id="KW-1185">Reference proteome</keyword>
<protein>
    <submittedName>
        <fullName evidence="2">Phosphatidylinositol-specific phospholipase C1-like protein</fullName>
    </submittedName>
</protein>
<dbReference type="Gene3D" id="3.20.20.190">
    <property type="entry name" value="Phosphatidylinositol (PI) phosphodiesterase"/>
    <property type="match status" value="1"/>
</dbReference>